<evidence type="ECO:0000259" key="4">
    <source>
        <dbReference type="Pfam" id="PF18559"/>
    </source>
</evidence>
<evidence type="ECO:0000313" key="5">
    <source>
        <dbReference type="EMBL" id="GAC35113.1"/>
    </source>
</evidence>
<dbReference type="Gene3D" id="2.60.120.430">
    <property type="entry name" value="Galactose-binding lectin"/>
    <property type="match status" value="1"/>
</dbReference>
<dbReference type="Pfam" id="PF00933">
    <property type="entry name" value="Glyco_hydro_3"/>
    <property type="match status" value="1"/>
</dbReference>
<dbReference type="InterPro" id="IPR036962">
    <property type="entry name" value="Glyco_hydro_3_N_sf"/>
</dbReference>
<feature type="domain" description="ExoP galactose-binding-like" evidence="4">
    <location>
        <begin position="692"/>
        <end position="846"/>
    </location>
</feature>
<dbReference type="InterPro" id="IPR017853">
    <property type="entry name" value="GH"/>
</dbReference>
<dbReference type="GO" id="GO:0009251">
    <property type="term" value="P:glucan catabolic process"/>
    <property type="evidence" value="ECO:0007669"/>
    <property type="project" value="TreeGrafter"/>
</dbReference>
<dbReference type="EMBL" id="BAER01000127">
    <property type="protein sequence ID" value="GAC35113.1"/>
    <property type="molecule type" value="Genomic_DNA"/>
</dbReference>
<dbReference type="STRING" id="1129793.GPLA_4234"/>
<dbReference type="SUPFAM" id="SSF51445">
    <property type="entry name" value="(Trans)glycosidases"/>
    <property type="match status" value="1"/>
</dbReference>
<reference evidence="6" key="1">
    <citation type="journal article" date="2014" name="Environ. Microbiol.">
        <title>Comparative genomics of the marine bacterial genus Glaciecola reveals the high degree of genomic diversity and genomic characteristic for cold adaptation.</title>
        <authorList>
            <person name="Qin Q.L."/>
            <person name="Xie B.B."/>
            <person name="Yu Y."/>
            <person name="Shu Y.L."/>
            <person name="Rong J.C."/>
            <person name="Zhang Y.J."/>
            <person name="Zhao D.L."/>
            <person name="Chen X.L."/>
            <person name="Zhang X.Y."/>
            <person name="Chen B."/>
            <person name="Zhou B.C."/>
            <person name="Zhang Y.Z."/>
        </authorList>
    </citation>
    <scope>NUCLEOTIDE SEQUENCE [LARGE SCALE GENOMIC DNA]</scope>
    <source>
        <strain evidence="6">LMG 21857</strain>
    </source>
</reference>
<organism evidence="5 6">
    <name type="scientific">Paraglaciecola polaris LMG 21857</name>
    <dbReference type="NCBI Taxonomy" id="1129793"/>
    <lineage>
        <taxon>Bacteria</taxon>
        <taxon>Pseudomonadati</taxon>
        <taxon>Pseudomonadota</taxon>
        <taxon>Gammaproteobacteria</taxon>
        <taxon>Alteromonadales</taxon>
        <taxon>Alteromonadaceae</taxon>
        <taxon>Paraglaciecola</taxon>
    </lineage>
</organism>
<dbReference type="PROSITE" id="PS51257">
    <property type="entry name" value="PROKAR_LIPOPROTEIN"/>
    <property type="match status" value="1"/>
</dbReference>
<dbReference type="PRINTS" id="PR00133">
    <property type="entry name" value="GLHYDRLASE3"/>
</dbReference>
<dbReference type="InterPro" id="IPR051915">
    <property type="entry name" value="Cellulose_Degrad_GH3"/>
</dbReference>
<comment type="caution">
    <text evidence="5">The sequence shown here is derived from an EMBL/GenBank/DDBJ whole genome shotgun (WGS) entry which is preliminary data.</text>
</comment>
<dbReference type="RefSeq" id="WP_007106876.1">
    <property type="nucleotide sequence ID" value="NZ_BAER01000127.1"/>
</dbReference>
<dbReference type="Gene3D" id="3.40.50.1700">
    <property type="entry name" value="Glycoside hydrolase family 3 C-terminal domain"/>
    <property type="match status" value="1"/>
</dbReference>
<gene>
    <name evidence="5" type="ORF">GPLA_4234</name>
</gene>
<proteinExistence type="predicted"/>
<evidence type="ECO:0000259" key="3">
    <source>
        <dbReference type="Pfam" id="PF01915"/>
    </source>
</evidence>
<dbReference type="InterPro" id="IPR002772">
    <property type="entry name" value="Glyco_hydro_3_C"/>
</dbReference>
<sequence length="861" mass="92989">MKQKFNHALMLGAVSLTSLLVGCSQSTTDNVVISTKQGVAKSKDAATANSIEIWPKLNIAVKPDAKIEQRITDILSGMTLAQKVAQTIQPEIRDITLDDMRTYGFGSYLNGGGAFPNGDKHASPSDWVALAEKMYQASIDDSIDGSTIPTMWGTDAVHGHNNVIGATLFPHNIGLGAAHNPALIEEIAKATAEEVLATGIDWIFAPTVATVRDDRWGRTYEGYSEDPEIVRDYSASIVKGLQGSADSNFLGDRQVISTVKHFIGDGGTVGGDDQGDNIADEQTLFDIHAQGYVGGLTAGAQSVMASFNSWNGDKVHGNRYLLTSVLKERMGFDGFVVGDWNGHGQIQGCSNESCPQAMNAGLDIYMVPTGAWKPLLENTIAQVESGEISTTRLDDAVTRILRVKLRAGLFDKPAPAERILSGNKDIIGSPEHRAVARQAVRESLVLLKNHQQVLPLSANANILVAGGGADNIGQQSGGWSITWQGTGNTNQDFPGGTSIYQGIQQAVAQANGTVELAVDGKFTQKPDVAIVVFGEQPYAEGNGDLDNLEYQRGNKTDLALLKSLKAQGIPVVSVFLTGRPLWVNPELNASDAFVVAWLPGTEGAGVADVLFTAANGDIQHDFKGQLSFSWPKSPTQTNINRFDTNDSGLLPYGFGLKYGERSTVDNTLSEETGSDNEQALPVLAIYDRNVQAPWKMALVTAQKSATVASSMLENGALKFRTIDRRVQEDAFKVEWLKADAGQVRIYHDFLQDLRSYTESNSTLQFDYQLNSALQDALFLQMNCAQSCESDVALTQHMQFEQAQPWQTMSVDLACFKQNSTDFSKVGIPFALRSKEPLSLSISDIRIVPNTASDAVIRCATP</sequence>
<dbReference type="GO" id="GO:0008422">
    <property type="term" value="F:beta-glucosidase activity"/>
    <property type="evidence" value="ECO:0007669"/>
    <property type="project" value="UniProtKB-EC"/>
</dbReference>
<keyword evidence="6" id="KW-1185">Reference proteome</keyword>
<dbReference type="Gene3D" id="3.20.20.300">
    <property type="entry name" value="Glycoside hydrolase, family 3, N-terminal domain"/>
    <property type="match status" value="1"/>
</dbReference>
<evidence type="ECO:0000256" key="1">
    <source>
        <dbReference type="ARBA" id="ARBA00022801"/>
    </source>
</evidence>
<dbReference type="InterPro" id="IPR001764">
    <property type="entry name" value="Glyco_hydro_3_N"/>
</dbReference>
<feature type="domain" description="Glycoside hydrolase family 3 C-terminal" evidence="3">
    <location>
        <begin position="444"/>
        <end position="658"/>
    </location>
</feature>
<dbReference type="SUPFAM" id="SSF52279">
    <property type="entry name" value="Beta-D-glucan exohydrolase, C-terminal domain"/>
    <property type="match status" value="1"/>
</dbReference>
<name>K7A2F8_9ALTE</name>
<protein>
    <submittedName>
        <fullName evidence="5">Beta-glucosidase</fullName>
        <ecNumber evidence="5">3.2.1.21</ecNumber>
    </submittedName>
</protein>
<dbReference type="EC" id="3.2.1.21" evidence="5"/>
<keyword evidence="1 5" id="KW-0378">Hydrolase</keyword>
<evidence type="ECO:0000259" key="2">
    <source>
        <dbReference type="Pfam" id="PF00933"/>
    </source>
</evidence>
<keyword evidence="5" id="KW-0326">Glycosidase</keyword>
<dbReference type="OrthoDB" id="9781691at2"/>
<dbReference type="InterPro" id="IPR041443">
    <property type="entry name" value="Exop_C"/>
</dbReference>
<dbReference type="PANTHER" id="PTHR30620">
    <property type="entry name" value="PERIPLASMIC BETA-GLUCOSIDASE-RELATED"/>
    <property type="match status" value="1"/>
</dbReference>
<dbReference type="Proteomes" id="UP000006322">
    <property type="component" value="Unassembled WGS sequence"/>
</dbReference>
<dbReference type="InterPro" id="IPR036881">
    <property type="entry name" value="Glyco_hydro_3_C_sf"/>
</dbReference>
<dbReference type="Pfam" id="PF18559">
    <property type="entry name" value="Exop_C"/>
    <property type="match status" value="1"/>
</dbReference>
<dbReference type="PANTHER" id="PTHR30620:SF77">
    <property type="entry name" value="LYSOSOMAL BETA GLUCOSIDASE-LIKE"/>
    <property type="match status" value="1"/>
</dbReference>
<accession>K7A2F8</accession>
<feature type="domain" description="Glycoside hydrolase family 3 N-terminal" evidence="2">
    <location>
        <begin position="79"/>
        <end position="403"/>
    </location>
</feature>
<evidence type="ECO:0000313" key="6">
    <source>
        <dbReference type="Proteomes" id="UP000006322"/>
    </source>
</evidence>
<dbReference type="Pfam" id="PF01915">
    <property type="entry name" value="Glyco_hydro_3_C"/>
    <property type="match status" value="1"/>
</dbReference>
<dbReference type="AlphaFoldDB" id="K7A2F8"/>